<dbReference type="Pfam" id="PF04464">
    <property type="entry name" value="Glyphos_transf"/>
    <property type="match status" value="1"/>
</dbReference>
<dbReference type="CDD" id="cd00761">
    <property type="entry name" value="Glyco_tranf_GTA_type"/>
    <property type="match status" value="1"/>
</dbReference>
<dbReference type="Proteomes" id="UP000656042">
    <property type="component" value="Unassembled WGS sequence"/>
</dbReference>
<dbReference type="PANTHER" id="PTHR37316:SF3">
    <property type="entry name" value="TEICHOIC ACID GLYCEROL-PHOSPHATE TRANSFERASE"/>
    <property type="match status" value="1"/>
</dbReference>
<reference evidence="8" key="2">
    <citation type="submission" date="2020-09" db="EMBL/GenBank/DDBJ databases">
        <authorList>
            <person name="Sun Q."/>
            <person name="Zhou Y."/>
        </authorList>
    </citation>
    <scope>NUCLEOTIDE SEQUENCE</scope>
    <source>
        <strain evidence="8">CGMCC 4.7299</strain>
    </source>
</reference>
<dbReference type="Gene3D" id="3.90.550.10">
    <property type="entry name" value="Spore Coat Polysaccharide Biosynthesis Protein SpsA, Chain A"/>
    <property type="match status" value="1"/>
</dbReference>
<comment type="subcellular location">
    <subcellularLocation>
        <location evidence="1">Cell membrane</location>
        <topology evidence="1">Peripheral membrane protein</topology>
    </subcellularLocation>
</comment>
<evidence type="ECO:0000313" key="8">
    <source>
        <dbReference type="EMBL" id="GGL08732.1"/>
    </source>
</evidence>
<evidence type="ECO:0000256" key="2">
    <source>
        <dbReference type="ARBA" id="ARBA00010488"/>
    </source>
</evidence>
<keyword evidence="3" id="KW-1003">Cell membrane</keyword>
<evidence type="ECO:0000256" key="3">
    <source>
        <dbReference type="ARBA" id="ARBA00022475"/>
    </source>
</evidence>
<dbReference type="GO" id="GO:0019350">
    <property type="term" value="P:teichoic acid biosynthetic process"/>
    <property type="evidence" value="ECO:0007669"/>
    <property type="project" value="UniProtKB-KW"/>
</dbReference>
<accession>A0A8J3C2M9</accession>
<dbReference type="EMBL" id="BMMX01000030">
    <property type="protein sequence ID" value="GGL08732.1"/>
    <property type="molecule type" value="Genomic_DNA"/>
</dbReference>
<dbReference type="SUPFAM" id="SSF53756">
    <property type="entry name" value="UDP-Glycosyltransferase/glycogen phosphorylase"/>
    <property type="match status" value="1"/>
</dbReference>
<dbReference type="RefSeq" id="WP_229716118.1">
    <property type="nucleotide sequence ID" value="NZ_BMMX01000030.1"/>
</dbReference>
<dbReference type="GO" id="GO:0047355">
    <property type="term" value="F:CDP-glycerol glycerophosphotransferase activity"/>
    <property type="evidence" value="ECO:0007669"/>
    <property type="project" value="InterPro"/>
</dbReference>
<dbReference type="InterPro" id="IPR043148">
    <property type="entry name" value="TagF_C"/>
</dbReference>
<proteinExistence type="inferred from homology"/>
<sequence length="729" mass="80919">MPQPMPNITKPDFTKPNFISVVVPAHNVQGYLDECLDSLLRQQQTGGADVIGVDDASPDHCGVVLDERAAIEPRLTVVHLEANAGPGPARNAGLARATGEYVWFVDGDDRVVPGALAAIEAKLREIKPDVLVVGTARENWKRTVRPWRTPGTAVSGAEALTRWPPTLGALVVRRQFLLDAGIEFRTGWYEDIAFAYAVLARAETTATFTPACYIRRFDREPSLRTTRSPRHADAVAQWDYALSLPVVSAAAPKVRRRALDRAVTELLKIMEDERRVPRGGRRAFFAELSALVRKHAASAGGRRQRLIAADSYAAYRAFSAASRGLAGARTAVRNAPASVKGAARRRFLSWYYRWQLRRPIDENLAVYAAYWYRGYACNPAAVFEKAKELAPHVRGVWVVKPERRKSLPKGVPSVTPGSRAYLRAIARAKYLVNNATFPPDVVKRPGSVHVQTHHGTPLKTMGLDQPKYPASTVGYNAERLRRNIAKWDFSVTANRHTTLLWERQFPIKGETLETGYPRNDRLAVATPADVAAARAELGIEPDERVVVYAPTHREWHATFTPVLDVDALAEALGPQTRILLRGHYFYDGVGFPPQHPRVVDVSSFGSVETLYLAADVLITDYSSVMFDYAVLDKPLVIFAPDWEVYTAVRGVTFDLAAHPPGVFARTFDDLVEAFRTGAVDDEAAAEARGRFRERFCALEDGHAAERVVRRVFLKENLPITADRRVHLDA</sequence>
<keyword evidence="5" id="KW-0777">Teichoic acid biosynthesis</keyword>
<evidence type="ECO:0000313" key="9">
    <source>
        <dbReference type="Proteomes" id="UP000656042"/>
    </source>
</evidence>
<dbReference type="SUPFAM" id="SSF53448">
    <property type="entry name" value="Nucleotide-diphospho-sugar transferases"/>
    <property type="match status" value="1"/>
</dbReference>
<dbReference type="Gene3D" id="3.40.50.12580">
    <property type="match status" value="1"/>
</dbReference>
<keyword evidence="6" id="KW-0472">Membrane</keyword>
<dbReference type="InterPro" id="IPR007554">
    <property type="entry name" value="Glycerophosphate_synth"/>
</dbReference>
<dbReference type="Gene3D" id="3.40.50.11820">
    <property type="match status" value="1"/>
</dbReference>
<name>A0A8J3C2M9_9ACTN</name>
<evidence type="ECO:0000256" key="4">
    <source>
        <dbReference type="ARBA" id="ARBA00022679"/>
    </source>
</evidence>
<dbReference type="Pfam" id="PF00535">
    <property type="entry name" value="Glycos_transf_2"/>
    <property type="match status" value="1"/>
</dbReference>
<evidence type="ECO:0000256" key="6">
    <source>
        <dbReference type="ARBA" id="ARBA00023136"/>
    </source>
</evidence>
<evidence type="ECO:0000256" key="1">
    <source>
        <dbReference type="ARBA" id="ARBA00004202"/>
    </source>
</evidence>
<feature type="domain" description="Glycosyltransferase 2-like" evidence="7">
    <location>
        <begin position="20"/>
        <end position="150"/>
    </location>
</feature>
<gene>
    <name evidence="8" type="ORF">GCM10012284_49210</name>
</gene>
<organism evidence="8 9">
    <name type="scientific">Mangrovihabitans endophyticus</name>
    <dbReference type="NCBI Taxonomy" id="1751298"/>
    <lineage>
        <taxon>Bacteria</taxon>
        <taxon>Bacillati</taxon>
        <taxon>Actinomycetota</taxon>
        <taxon>Actinomycetes</taxon>
        <taxon>Micromonosporales</taxon>
        <taxon>Micromonosporaceae</taxon>
        <taxon>Mangrovihabitans</taxon>
    </lineage>
</organism>
<keyword evidence="4 8" id="KW-0808">Transferase</keyword>
<comment type="caution">
    <text evidence="8">The sequence shown here is derived from an EMBL/GenBank/DDBJ whole genome shotgun (WGS) entry which is preliminary data.</text>
</comment>
<comment type="similarity">
    <text evidence="2">Belongs to the CDP-glycerol glycerophosphotransferase family.</text>
</comment>
<reference evidence="8" key="1">
    <citation type="journal article" date="2014" name="Int. J. Syst. Evol. Microbiol.">
        <title>Complete genome sequence of Corynebacterium casei LMG S-19264T (=DSM 44701T), isolated from a smear-ripened cheese.</title>
        <authorList>
            <consortium name="US DOE Joint Genome Institute (JGI-PGF)"/>
            <person name="Walter F."/>
            <person name="Albersmeier A."/>
            <person name="Kalinowski J."/>
            <person name="Ruckert C."/>
        </authorList>
    </citation>
    <scope>NUCLEOTIDE SEQUENCE</scope>
    <source>
        <strain evidence="8">CGMCC 4.7299</strain>
    </source>
</reference>
<dbReference type="InterPro" id="IPR029044">
    <property type="entry name" value="Nucleotide-diphossugar_trans"/>
</dbReference>
<dbReference type="GO" id="GO:0005886">
    <property type="term" value="C:plasma membrane"/>
    <property type="evidence" value="ECO:0007669"/>
    <property type="project" value="UniProtKB-SubCell"/>
</dbReference>
<dbReference type="InterPro" id="IPR051612">
    <property type="entry name" value="Teichoic_Acid_Biosynth"/>
</dbReference>
<keyword evidence="9" id="KW-1185">Reference proteome</keyword>
<dbReference type="PANTHER" id="PTHR37316">
    <property type="entry name" value="TEICHOIC ACID GLYCEROL-PHOSPHATE PRIMASE"/>
    <property type="match status" value="1"/>
</dbReference>
<protein>
    <submittedName>
        <fullName evidence="8">Glycosyl transferase</fullName>
    </submittedName>
</protein>
<dbReference type="InterPro" id="IPR001173">
    <property type="entry name" value="Glyco_trans_2-like"/>
</dbReference>
<dbReference type="AlphaFoldDB" id="A0A8J3C2M9"/>
<evidence type="ECO:0000259" key="7">
    <source>
        <dbReference type="Pfam" id="PF00535"/>
    </source>
</evidence>
<evidence type="ECO:0000256" key="5">
    <source>
        <dbReference type="ARBA" id="ARBA00022944"/>
    </source>
</evidence>
<dbReference type="InterPro" id="IPR043149">
    <property type="entry name" value="TagF_N"/>
</dbReference>